<dbReference type="RefSeq" id="WP_264324647.1">
    <property type="nucleotide sequence ID" value="NZ_JADEXQ010000023.1"/>
</dbReference>
<dbReference type="EMBL" id="JADEXQ010000023">
    <property type="protein sequence ID" value="MBE9029828.1"/>
    <property type="molecule type" value="Genomic_DNA"/>
</dbReference>
<evidence type="ECO:0000313" key="2">
    <source>
        <dbReference type="EMBL" id="MBE9029828.1"/>
    </source>
</evidence>
<dbReference type="InterPro" id="IPR000182">
    <property type="entry name" value="GNAT_dom"/>
</dbReference>
<dbReference type="Gene3D" id="3.40.630.30">
    <property type="match status" value="1"/>
</dbReference>
<sequence length="137" mass="15418">MEILVRLGIKADLTAIEKFDEMGGDRDQEMDEKRCFVAINDLEEVVGYASYQREGLVGRPFLDSVCVIESARREGVAKALVKRIEKAAKPEKLLSSAEDWNHEMLQFFQSQGWEAVGTLKGVNEDGSSEIFFAKDLK</sequence>
<comment type="caution">
    <text evidence="2">The sequence shown here is derived from an EMBL/GenBank/DDBJ whole genome shotgun (WGS) entry which is preliminary data.</text>
</comment>
<proteinExistence type="predicted"/>
<feature type="domain" description="N-acetyltransferase" evidence="1">
    <location>
        <begin position="1"/>
        <end position="137"/>
    </location>
</feature>
<dbReference type="Proteomes" id="UP000625316">
    <property type="component" value="Unassembled WGS sequence"/>
</dbReference>
<dbReference type="PROSITE" id="PS51186">
    <property type="entry name" value="GNAT"/>
    <property type="match status" value="1"/>
</dbReference>
<dbReference type="AlphaFoldDB" id="A0A928VLB1"/>
<name>A0A928VLB1_9CYAN</name>
<dbReference type="CDD" id="cd04301">
    <property type="entry name" value="NAT_SF"/>
    <property type="match status" value="1"/>
</dbReference>
<reference evidence="2" key="1">
    <citation type="submission" date="2020-10" db="EMBL/GenBank/DDBJ databases">
        <authorList>
            <person name="Castelo-Branco R."/>
            <person name="Eusebio N."/>
            <person name="Adriana R."/>
            <person name="Vieira A."/>
            <person name="Brugerolle De Fraissinette N."/>
            <person name="Rezende De Castro R."/>
            <person name="Schneider M.P."/>
            <person name="Vasconcelos V."/>
            <person name="Leao P.N."/>
        </authorList>
    </citation>
    <scope>NUCLEOTIDE SEQUENCE</scope>
    <source>
        <strain evidence="2">LEGE 11480</strain>
    </source>
</reference>
<dbReference type="InterPro" id="IPR016181">
    <property type="entry name" value="Acyl_CoA_acyltransferase"/>
</dbReference>
<dbReference type="GO" id="GO:0016747">
    <property type="term" value="F:acyltransferase activity, transferring groups other than amino-acyl groups"/>
    <property type="evidence" value="ECO:0007669"/>
    <property type="project" value="InterPro"/>
</dbReference>
<evidence type="ECO:0000313" key="3">
    <source>
        <dbReference type="Proteomes" id="UP000625316"/>
    </source>
</evidence>
<dbReference type="SUPFAM" id="SSF55729">
    <property type="entry name" value="Acyl-CoA N-acyltransferases (Nat)"/>
    <property type="match status" value="1"/>
</dbReference>
<accession>A0A928VLB1</accession>
<dbReference type="Pfam" id="PF00583">
    <property type="entry name" value="Acetyltransf_1"/>
    <property type="match status" value="1"/>
</dbReference>
<protein>
    <submittedName>
        <fullName evidence="2">GNAT family N-acetyltransferase</fullName>
    </submittedName>
</protein>
<organism evidence="2 3">
    <name type="scientific">Romeriopsis navalis LEGE 11480</name>
    <dbReference type="NCBI Taxonomy" id="2777977"/>
    <lineage>
        <taxon>Bacteria</taxon>
        <taxon>Bacillati</taxon>
        <taxon>Cyanobacteriota</taxon>
        <taxon>Cyanophyceae</taxon>
        <taxon>Leptolyngbyales</taxon>
        <taxon>Leptolyngbyaceae</taxon>
        <taxon>Romeriopsis</taxon>
        <taxon>Romeriopsis navalis</taxon>
    </lineage>
</organism>
<gene>
    <name evidence="2" type="ORF">IQ266_08815</name>
</gene>
<evidence type="ECO:0000259" key="1">
    <source>
        <dbReference type="PROSITE" id="PS51186"/>
    </source>
</evidence>
<keyword evidence="3" id="KW-1185">Reference proteome</keyword>